<comment type="caution">
    <text evidence="1">The sequence shown here is derived from an EMBL/GenBank/DDBJ whole genome shotgun (WGS) entry which is preliminary data.</text>
</comment>
<gene>
    <name evidence="1" type="ORF">Tci_904223</name>
</gene>
<proteinExistence type="predicted"/>
<accession>A0A699VKH2</accession>
<dbReference type="AlphaFoldDB" id="A0A699VKH2"/>
<name>A0A699VKH2_TANCI</name>
<organism evidence="1">
    <name type="scientific">Tanacetum cinerariifolium</name>
    <name type="common">Dalmatian daisy</name>
    <name type="synonym">Chrysanthemum cinerariifolium</name>
    <dbReference type="NCBI Taxonomy" id="118510"/>
    <lineage>
        <taxon>Eukaryota</taxon>
        <taxon>Viridiplantae</taxon>
        <taxon>Streptophyta</taxon>
        <taxon>Embryophyta</taxon>
        <taxon>Tracheophyta</taxon>
        <taxon>Spermatophyta</taxon>
        <taxon>Magnoliopsida</taxon>
        <taxon>eudicotyledons</taxon>
        <taxon>Gunneridae</taxon>
        <taxon>Pentapetalae</taxon>
        <taxon>asterids</taxon>
        <taxon>campanulids</taxon>
        <taxon>Asterales</taxon>
        <taxon>Asteraceae</taxon>
        <taxon>Asteroideae</taxon>
        <taxon>Anthemideae</taxon>
        <taxon>Anthemidinae</taxon>
        <taxon>Tanacetum</taxon>
    </lineage>
</organism>
<dbReference type="EMBL" id="BKCJ011422520">
    <property type="protein sequence ID" value="GFD32254.1"/>
    <property type="molecule type" value="Genomic_DNA"/>
</dbReference>
<reference evidence="1" key="1">
    <citation type="journal article" date="2019" name="Sci. Rep.">
        <title>Draft genome of Tanacetum cinerariifolium, the natural source of mosquito coil.</title>
        <authorList>
            <person name="Yamashiro T."/>
            <person name="Shiraishi A."/>
            <person name="Satake H."/>
            <person name="Nakayama K."/>
        </authorList>
    </citation>
    <scope>NUCLEOTIDE SEQUENCE</scope>
</reference>
<feature type="non-terminal residue" evidence="1">
    <location>
        <position position="1"/>
    </location>
</feature>
<evidence type="ECO:0000313" key="1">
    <source>
        <dbReference type="EMBL" id="GFD32254.1"/>
    </source>
</evidence>
<protein>
    <submittedName>
        <fullName evidence="1">Uncharacterized protein</fullName>
    </submittedName>
</protein>
<sequence>VKGLLLRIGEGGVGAAHQQVRVQAIKLPLIEDVVVSKRLAQRHILLGEASAPAPAKAAAGRQIQLGAAQAQAAVGAAAGALALAQVAA</sequence>